<reference evidence="1" key="1">
    <citation type="submission" date="2020-08" db="EMBL/GenBank/DDBJ databases">
        <title>Multicomponent nature underlies the extraordinary mechanical properties of spider dragline silk.</title>
        <authorList>
            <person name="Kono N."/>
            <person name="Nakamura H."/>
            <person name="Mori M."/>
            <person name="Yoshida Y."/>
            <person name="Ohtoshi R."/>
            <person name="Malay A.D."/>
            <person name="Moran D.A.P."/>
            <person name="Tomita M."/>
            <person name="Numata K."/>
            <person name="Arakawa K."/>
        </authorList>
    </citation>
    <scope>NUCLEOTIDE SEQUENCE</scope>
</reference>
<dbReference type="Proteomes" id="UP000886998">
    <property type="component" value="Unassembled WGS sequence"/>
</dbReference>
<dbReference type="Pfam" id="PF01663">
    <property type="entry name" value="Phosphodiest"/>
    <property type="match status" value="1"/>
</dbReference>
<dbReference type="GO" id="GO:0016529">
    <property type="term" value="C:sarcoplasmic reticulum"/>
    <property type="evidence" value="ECO:0007669"/>
    <property type="project" value="TreeGrafter"/>
</dbReference>
<dbReference type="InterPro" id="IPR017850">
    <property type="entry name" value="Alkaline_phosphatase_core_sf"/>
</dbReference>
<dbReference type="PANTHER" id="PTHR10151:SF114">
    <property type="entry name" value="ECTONUCLEOTIDE PYROPHOSPHATASE_PHOSPHODIESTERASE C27A7.3"/>
    <property type="match status" value="1"/>
</dbReference>
<dbReference type="Gene3D" id="3.40.720.10">
    <property type="entry name" value="Alkaline Phosphatase, subunit A"/>
    <property type="match status" value="1"/>
</dbReference>
<sequence>MGVFHVLTIKDTRKVFYLCHLLAHNHSPELFDRVKSSIGLKRNFYGYLLSKLLQKAQPTNIFLHRNNLNKVRLMPCDVVNESLSHVDKVIERLFSGLQQRNLTDCVNVFIVSDHGMADIDCSRSINLGKFVDLSCVRSTEGSVGRLQLTDCPNTTLEQVVKDIGCRNEHMRVYRKELLPVRAHYVHHPRIEPIFLDLDSGWTLLRREPQEGEDRCSGGSHGYDNIFPDMKAFFMALGPSMKKNFTAEPSKKSNWGTNVALHGQRLCSQINDLDFFERAVREYRFEGGHLMFFTALNEKQGNKIPKKVYKSKQSDKFLQEYGTLKLPGDAVQNDVLRLLCAIKFEAAKSSSKTIKS</sequence>
<dbReference type="AlphaFoldDB" id="A0A8X7BT94"/>
<name>A0A8X7BT94_9ARAC</name>
<dbReference type="SUPFAM" id="SSF53649">
    <property type="entry name" value="Alkaline phosphatase-like"/>
    <property type="match status" value="1"/>
</dbReference>
<gene>
    <name evidence="1" type="primary">Enpp1</name>
    <name evidence="1" type="ORF">TNIN_445541</name>
</gene>
<dbReference type="PANTHER" id="PTHR10151">
    <property type="entry name" value="ECTONUCLEOTIDE PYROPHOSPHATASE/PHOSPHODIESTERASE"/>
    <property type="match status" value="1"/>
</dbReference>
<keyword evidence="2" id="KW-1185">Reference proteome</keyword>
<accession>A0A8X7BT94</accession>
<evidence type="ECO:0008006" key="3">
    <source>
        <dbReference type="Google" id="ProtNLM"/>
    </source>
</evidence>
<evidence type="ECO:0000313" key="2">
    <source>
        <dbReference type="Proteomes" id="UP000886998"/>
    </source>
</evidence>
<dbReference type="InterPro" id="IPR002591">
    <property type="entry name" value="Phosphodiest/P_Trfase"/>
</dbReference>
<protein>
    <recommendedName>
        <fullName evidence="3">Ectonucleotide pyrophosphatase/phosphodiesterase family member 6</fullName>
    </recommendedName>
</protein>
<evidence type="ECO:0000313" key="1">
    <source>
        <dbReference type="EMBL" id="GFY44041.1"/>
    </source>
</evidence>
<comment type="caution">
    <text evidence="1">The sequence shown here is derived from an EMBL/GenBank/DDBJ whole genome shotgun (WGS) entry which is preliminary data.</text>
</comment>
<dbReference type="GO" id="GO:0055120">
    <property type="term" value="C:striated muscle dense body"/>
    <property type="evidence" value="ECO:0007669"/>
    <property type="project" value="TreeGrafter"/>
</dbReference>
<proteinExistence type="predicted"/>
<dbReference type="GO" id="GO:0031674">
    <property type="term" value="C:I band"/>
    <property type="evidence" value="ECO:0007669"/>
    <property type="project" value="TreeGrafter"/>
</dbReference>
<organism evidence="1 2">
    <name type="scientific">Trichonephila inaurata madagascariensis</name>
    <dbReference type="NCBI Taxonomy" id="2747483"/>
    <lineage>
        <taxon>Eukaryota</taxon>
        <taxon>Metazoa</taxon>
        <taxon>Ecdysozoa</taxon>
        <taxon>Arthropoda</taxon>
        <taxon>Chelicerata</taxon>
        <taxon>Arachnida</taxon>
        <taxon>Araneae</taxon>
        <taxon>Araneomorphae</taxon>
        <taxon>Entelegynae</taxon>
        <taxon>Araneoidea</taxon>
        <taxon>Nephilidae</taxon>
        <taxon>Trichonephila</taxon>
        <taxon>Trichonephila inaurata</taxon>
    </lineage>
</organism>
<dbReference type="OrthoDB" id="415411at2759"/>
<dbReference type="EMBL" id="BMAV01004016">
    <property type="protein sequence ID" value="GFY44041.1"/>
    <property type="molecule type" value="Genomic_DNA"/>
</dbReference>